<dbReference type="EMBL" id="PPTT01000009">
    <property type="protein sequence ID" value="RDB69439.1"/>
    <property type="molecule type" value="Genomic_DNA"/>
</dbReference>
<protein>
    <recommendedName>
        <fullName evidence="1">Tail spike domain-containing protein</fullName>
    </recommendedName>
</protein>
<dbReference type="NCBIfam" id="TIGR01665">
    <property type="entry name" value="put_anti_recept"/>
    <property type="match status" value="1"/>
</dbReference>
<feature type="domain" description="Tail spike" evidence="1">
    <location>
        <begin position="86"/>
        <end position="334"/>
    </location>
</feature>
<dbReference type="AlphaFoldDB" id="A0A3N0IY65"/>
<gene>
    <name evidence="2" type="ORF">C1876_06620</name>
    <name evidence="3" type="ORF">DMP09_07380</name>
</gene>
<evidence type="ECO:0000259" key="1">
    <source>
        <dbReference type="Pfam" id="PF06605"/>
    </source>
</evidence>
<keyword evidence="4" id="KW-1185">Reference proteome</keyword>
<evidence type="ECO:0000313" key="3">
    <source>
        <dbReference type="EMBL" id="RNM41928.1"/>
    </source>
</evidence>
<reference evidence="5" key="2">
    <citation type="submission" date="2018-05" db="EMBL/GenBank/DDBJ databases">
        <title>Genome Sequencing of selected type strains of the family Eggerthellaceae.</title>
        <authorList>
            <person name="Danylec N."/>
            <person name="Stoll D.A."/>
            <person name="Doetsch A."/>
            <person name="Huch M."/>
        </authorList>
    </citation>
    <scope>NUCLEOTIDE SEQUENCE [LARGE SCALE GENOMIC DNA]</scope>
    <source>
        <strain evidence="5">DSM 16107</strain>
    </source>
</reference>
<accession>A0A3N0IY65</accession>
<name>A0A3N0IY65_9ACTN</name>
<evidence type="ECO:0000313" key="2">
    <source>
        <dbReference type="EMBL" id="RDB69439.1"/>
    </source>
</evidence>
<dbReference type="Pfam" id="PF06605">
    <property type="entry name" value="Prophage_tail"/>
    <property type="match status" value="1"/>
</dbReference>
<sequence length="406" mass="43558">MAGAVPVLYWFDRFDGRVGILPVAGELVHTEELNGEDTLEFASREVPAKGDRLLWLDGDAWREHVVARTDEPLEGPCSVYAESSLCELLDDYIEDTRIAGKTAAQALASVLAVTRWSAGEVAGSGLGSCLLYHMNALAALRKVADVFGGEVSASISVDGARVSERRVNLVRKLGEWRGLRLNYGKNLTGCTKTVLEDEVHTALYGYGAGLPFTDEGGSYLPGYRRKLTFGKVNGGANYVADEDAREAWGRWNADRTAKVHAFGQVTFPDCTDPMLLLALTKRALADAVRPKVSYEVEASALDGSEAGLGDEVAVVDASREPEWRLRARVVRRVRTFGDAVSCRVTVGCAQPADYASLSTVAADVAALQDDVAGIDGNLSTAASTSFVAQSVTTAIDDLDELAELDF</sequence>
<reference evidence="2 4" key="1">
    <citation type="journal article" date="2018" name="Elife">
        <title>Discovery and characterization of a prevalent human gut bacterial enzyme sufficient for the inactivation of a family of plant toxins.</title>
        <authorList>
            <person name="Koppel N."/>
            <person name="Bisanz J.E."/>
            <person name="Pandelia M.E."/>
            <person name="Turnbaugh P.J."/>
            <person name="Balskus E.P."/>
        </authorList>
    </citation>
    <scope>NUCLEOTIDE SEQUENCE [LARGE SCALE GENOMIC DNA]</scope>
    <source>
        <strain evidence="2 4">DSM 16107</strain>
    </source>
</reference>
<evidence type="ECO:0000313" key="5">
    <source>
        <dbReference type="Proteomes" id="UP000270112"/>
    </source>
</evidence>
<dbReference type="OrthoDB" id="3189329at2"/>
<dbReference type="InterPro" id="IPR010572">
    <property type="entry name" value="Tail_dom"/>
</dbReference>
<proteinExistence type="predicted"/>
<dbReference type="RefSeq" id="WP_114545929.1">
    <property type="nucleotide sequence ID" value="NZ_PPTT01000009.1"/>
</dbReference>
<comment type="caution">
    <text evidence="3">The sequence shown here is derived from an EMBL/GenBank/DDBJ whole genome shotgun (WGS) entry which is preliminary data.</text>
</comment>
<dbReference type="InterPro" id="IPR007119">
    <property type="entry name" value="Phage_tail_spike_N"/>
</dbReference>
<reference evidence="3" key="3">
    <citation type="journal article" date="2019" name="Microbiol. Resour. Announc.">
        <title>Draft Genome Sequences of Type Strains of Gordonibacter faecihominis, Paraeggerthella hongkongensis, Parvibacter caecicola,Slackia equolifaciens, Slackia faecicanis, and Slackia isoflavoniconvertens.</title>
        <authorList>
            <person name="Danylec N."/>
            <person name="Stoll D.A."/>
            <person name="Dotsch A."/>
            <person name="Huch M."/>
        </authorList>
    </citation>
    <scope>NUCLEOTIDE SEQUENCE</scope>
    <source>
        <strain evidence="3">DSM 16107</strain>
    </source>
</reference>
<dbReference type="Proteomes" id="UP000253817">
    <property type="component" value="Unassembled WGS sequence"/>
</dbReference>
<dbReference type="EMBL" id="QICC01000023">
    <property type="protein sequence ID" value="RNM41928.1"/>
    <property type="molecule type" value="Genomic_DNA"/>
</dbReference>
<organism evidence="3 5">
    <name type="scientific">Eggerthella sinensis</name>
    <dbReference type="NCBI Taxonomy" id="242230"/>
    <lineage>
        <taxon>Bacteria</taxon>
        <taxon>Bacillati</taxon>
        <taxon>Actinomycetota</taxon>
        <taxon>Coriobacteriia</taxon>
        <taxon>Eggerthellales</taxon>
        <taxon>Eggerthellaceae</taxon>
        <taxon>Eggerthella</taxon>
    </lineage>
</organism>
<evidence type="ECO:0000313" key="4">
    <source>
        <dbReference type="Proteomes" id="UP000253817"/>
    </source>
</evidence>
<dbReference type="Proteomes" id="UP000270112">
    <property type="component" value="Unassembled WGS sequence"/>
</dbReference>